<dbReference type="InterPro" id="IPR050090">
    <property type="entry name" value="Tyrosine_recombinase_XerCD"/>
</dbReference>
<dbReference type="Proteomes" id="UP001163255">
    <property type="component" value="Chromosome"/>
</dbReference>
<gene>
    <name evidence="7" type="ORF">NX720_03880</name>
</gene>
<evidence type="ECO:0000256" key="3">
    <source>
        <dbReference type="ARBA" id="ARBA00023125"/>
    </source>
</evidence>
<keyword evidence="8" id="KW-1185">Reference proteome</keyword>
<evidence type="ECO:0000313" key="8">
    <source>
        <dbReference type="Proteomes" id="UP001163255"/>
    </source>
</evidence>
<protein>
    <submittedName>
        <fullName evidence="7">Site-specific integrase</fullName>
    </submittedName>
</protein>
<dbReference type="CDD" id="cd00397">
    <property type="entry name" value="DNA_BRE_C"/>
    <property type="match status" value="1"/>
</dbReference>
<evidence type="ECO:0000313" key="7">
    <source>
        <dbReference type="EMBL" id="UYM17077.1"/>
    </source>
</evidence>
<organism evidence="7 8">
    <name type="scientific">Endozoicomonas euniceicola</name>
    <dbReference type="NCBI Taxonomy" id="1234143"/>
    <lineage>
        <taxon>Bacteria</taxon>
        <taxon>Pseudomonadati</taxon>
        <taxon>Pseudomonadota</taxon>
        <taxon>Gammaproteobacteria</taxon>
        <taxon>Oceanospirillales</taxon>
        <taxon>Endozoicomonadaceae</taxon>
        <taxon>Endozoicomonas</taxon>
    </lineage>
</organism>
<keyword evidence="4" id="KW-0233">DNA recombination</keyword>
<proteinExistence type="inferred from homology"/>
<feature type="domain" description="Tyr recombinase" evidence="6">
    <location>
        <begin position="145"/>
        <end position="365"/>
    </location>
</feature>
<dbReference type="Pfam" id="PF00589">
    <property type="entry name" value="Phage_integrase"/>
    <property type="match status" value="1"/>
</dbReference>
<keyword evidence="3" id="KW-0238">DNA-binding</keyword>
<accession>A0ABY6GWC8</accession>
<dbReference type="PROSITE" id="PS51898">
    <property type="entry name" value="TYR_RECOMBINASE"/>
    <property type="match status" value="1"/>
</dbReference>
<evidence type="ECO:0000256" key="5">
    <source>
        <dbReference type="SAM" id="MobiDB-lite"/>
    </source>
</evidence>
<dbReference type="PANTHER" id="PTHR30349:SF41">
    <property type="entry name" value="INTEGRASE_RECOMBINASE PROTEIN MJ0367-RELATED"/>
    <property type="match status" value="1"/>
</dbReference>
<sequence length="376" mass="44308">MSHNSVLRKAYELKFFLIWLKEKKIDVLSRVKSGDYLTDQETNDYCSCAKYRRNHEHFLNIPPSPTDKYLSNVLHQVNYREAIVSPSVTNGRLSCTSDYLQFLDRELNHEVQPEQAKKNLERTLLLLNDAHRKEIRNGYKLTDHVQLKTIPASVMDRIFEIIHVDHKDNPFNKNVRFRNQLIIRLLIDTGIRRGALAKLKISDITFGGNPPKIYISNERKDDQDVRSNKPQQKTKDHFSYTTKDTMGMLKDYIENHRSIISLAKRHEFVFITNGNSKYSKGTPMSLDSINYIFEQLSKAANYKVYPHLLRHCWNERFSVLAKELNLSESEIDKYRKLLMGWSPTSIMPERYDKIHKIEKTQEIHREYQDKIMSPCK</sequence>
<feature type="compositionally biased region" description="Basic and acidic residues" evidence="5">
    <location>
        <begin position="217"/>
        <end position="234"/>
    </location>
</feature>
<evidence type="ECO:0000256" key="2">
    <source>
        <dbReference type="ARBA" id="ARBA00022908"/>
    </source>
</evidence>
<dbReference type="EMBL" id="CP103300">
    <property type="protein sequence ID" value="UYM17077.1"/>
    <property type="molecule type" value="Genomic_DNA"/>
</dbReference>
<dbReference type="InterPro" id="IPR002104">
    <property type="entry name" value="Integrase_catalytic"/>
</dbReference>
<dbReference type="RefSeq" id="WP_262599528.1">
    <property type="nucleotide sequence ID" value="NZ_CP103300.1"/>
</dbReference>
<comment type="similarity">
    <text evidence="1">Belongs to the 'phage' integrase family.</text>
</comment>
<evidence type="ECO:0000256" key="4">
    <source>
        <dbReference type="ARBA" id="ARBA00023172"/>
    </source>
</evidence>
<reference evidence="7" key="1">
    <citation type="submission" date="2022-10" db="EMBL/GenBank/DDBJ databases">
        <title>Completed Genome Sequence of two octocoral isolated bacterium, Endozoicomonas euniceicola EF212T and Endozoicomonas gorgoniicola PS125T.</title>
        <authorList>
            <person name="Chiou Y.-J."/>
            <person name="Chen Y.-H."/>
        </authorList>
    </citation>
    <scope>NUCLEOTIDE SEQUENCE</scope>
    <source>
        <strain evidence="7">EF212</strain>
    </source>
</reference>
<dbReference type="InterPro" id="IPR011010">
    <property type="entry name" value="DNA_brk_join_enz"/>
</dbReference>
<keyword evidence="2" id="KW-0229">DNA integration</keyword>
<feature type="region of interest" description="Disordered" evidence="5">
    <location>
        <begin position="214"/>
        <end position="234"/>
    </location>
</feature>
<dbReference type="SUPFAM" id="SSF56349">
    <property type="entry name" value="DNA breaking-rejoining enzymes"/>
    <property type="match status" value="1"/>
</dbReference>
<dbReference type="PANTHER" id="PTHR30349">
    <property type="entry name" value="PHAGE INTEGRASE-RELATED"/>
    <property type="match status" value="1"/>
</dbReference>
<name>A0ABY6GWC8_9GAMM</name>
<evidence type="ECO:0000256" key="1">
    <source>
        <dbReference type="ARBA" id="ARBA00008857"/>
    </source>
</evidence>
<evidence type="ECO:0000259" key="6">
    <source>
        <dbReference type="PROSITE" id="PS51898"/>
    </source>
</evidence>
<dbReference type="InterPro" id="IPR013762">
    <property type="entry name" value="Integrase-like_cat_sf"/>
</dbReference>
<dbReference type="Gene3D" id="1.10.443.10">
    <property type="entry name" value="Intergrase catalytic core"/>
    <property type="match status" value="1"/>
</dbReference>